<dbReference type="FunFam" id="2.30.42.10:FF:000059">
    <property type="entry name" value="unconventional myosin-XVIIIa isoform X1"/>
    <property type="match status" value="1"/>
</dbReference>
<dbReference type="PhylomeDB" id="B4GMK8"/>
<feature type="compositionally biased region" description="Acidic residues" evidence="8">
    <location>
        <begin position="2574"/>
        <end position="2587"/>
    </location>
</feature>
<dbReference type="PROSITE" id="PS51456">
    <property type="entry name" value="MYOSIN_MOTOR"/>
    <property type="match status" value="1"/>
</dbReference>
<feature type="compositionally biased region" description="Polar residues" evidence="8">
    <location>
        <begin position="1897"/>
        <end position="1907"/>
    </location>
</feature>
<dbReference type="eggNOG" id="KOG3528">
    <property type="taxonomic scope" value="Eukaryota"/>
</dbReference>
<feature type="compositionally biased region" description="Basic and acidic residues" evidence="8">
    <location>
        <begin position="1672"/>
        <end position="1682"/>
    </location>
</feature>
<dbReference type="GO" id="GO:0005737">
    <property type="term" value="C:cytoplasm"/>
    <property type="evidence" value="ECO:0007669"/>
    <property type="project" value="UniProtKB-ARBA"/>
</dbReference>
<feature type="coiled-coil region" evidence="7">
    <location>
        <begin position="2024"/>
        <end position="2100"/>
    </location>
</feature>
<dbReference type="OrthoDB" id="2914378at2759"/>
<keyword evidence="5 6" id="KW-0505">Motor protein</keyword>
<comment type="caution">
    <text evidence="6">Lacks conserved residue(s) required for the propagation of feature annotation.</text>
</comment>
<dbReference type="FunFam" id="4.10.270.10:FF:000004">
    <property type="entry name" value="unconventional myosin-XVIIIa isoform X1"/>
    <property type="match status" value="1"/>
</dbReference>
<dbReference type="InterPro" id="IPR000048">
    <property type="entry name" value="IQ_motif_EF-hand-BS"/>
</dbReference>
<comment type="similarity">
    <text evidence="6">Belongs to the TRAFAC class myosin-kinesin ATPase superfamily. Myosin family.</text>
</comment>
<dbReference type="InterPro" id="IPR027417">
    <property type="entry name" value="P-loop_NTPase"/>
</dbReference>
<keyword evidence="3 7" id="KW-0175">Coiled coil</keyword>
<protein>
    <submittedName>
        <fullName evidence="11">GL12404</fullName>
    </submittedName>
</protein>
<evidence type="ECO:0000256" key="3">
    <source>
        <dbReference type="ARBA" id="ARBA00023054"/>
    </source>
</evidence>
<feature type="compositionally biased region" description="Polar residues" evidence="8">
    <location>
        <begin position="2644"/>
        <end position="2658"/>
    </location>
</feature>
<dbReference type="GO" id="GO:0032982">
    <property type="term" value="C:myosin filament"/>
    <property type="evidence" value="ECO:0007669"/>
    <property type="project" value="TreeGrafter"/>
</dbReference>
<dbReference type="GO" id="GO:0005524">
    <property type="term" value="F:ATP binding"/>
    <property type="evidence" value="ECO:0007669"/>
    <property type="project" value="UniProtKB-UniRule"/>
</dbReference>
<dbReference type="Gene3D" id="1.20.5.4820">
    <property type="match status" value="1"/>
</dbReference>
<dbReference type="GO" id="GO:0031032">
    <property type="term" value="P:actomyosin structure organization"/>
    <property type="evidence" value="ECO:0007669"/>
    <property type="project" value="TreeGrafter"/>
</dbReference>
<keyword evidence="12" id="KW-1185">Reference proteome</keyword>
<feature type="compositionally biased region" description="Basic and acidic residues" evidence="8">
    <location>
        <begin position="1724"/>
        <end position="1733"/>
    </location>
</feature>
<dbReference type="InterPro" id="IPR001609">
    <property type="entry name" value="Myosin_head_motor_dom-like"/>
</dbReference>
<dbReference type="FunFam" id="3.40.850.10:FF:000020">
    <property type="entry name" value="unconventional myosin-XVIIIa isoform X1"/>
    <property type="match status" value="1"/>
</dbReference>
<evidence type="ECO:0000256" key="2">
    <source>
        <dbReference type="ARBA" id="ARBA00022840"/>
    </source>
</evidence>
<feature type="region of interest" description="Disordered" evidence="8">
    <location>
        <begin position="2518"/>
        <end position="2539"/>
    </location>
</feature>
<feature type="region of interest" description="Disordered" evidence="8">
    <location>
        <begin position="1874"/>
        <end position="1915"/>
    </location>
</feature>
<dbReference type="SMART" id="SM00015">
    <property type="entry name" value="IQ"/>
    <property type="match status" value="2"/>
</dbReference>
<evidence type="ECO:0000256" key="1">
    <source>
        <dbReference type="ARBA" id="ARBA00022741"/>
    </source>
</evidence>
<dbReference type="Pfam" id="PF00595">
    <property type="entry name" value="PDZ"/>
    <property type="match status" value="1"/>
</dbReference>
<feature type="region of interest" description="Disordered" evidence="8">
    <location>
        <begin position="1"/>
        <end position="44"/>
    </location>
</feature>
<evidence type="ECO:0000313" key="11">
    <source>
        <dbReference type="EMBL" id="EDW38082.1"/>
    </source>
</evidence>
<dbReference type="EMBL" id="CH479185">
    <property type="protein sequence ID" value="EDW38082.1"/>
    <property type="molecule type" value="Genomic_DNA"/>
</dbReference>
<feature type="region of interest" description="Disordered" evidence="8">
    <location>
        <begin position="474"/>
        <end position="507"/>
    </location>
</feature>
<dbReference type="Gene3D" id="2.30.42.10">
    <property type="match status" value="1"/>
</dbReference>
<dbReference type="PANTHER" id="PTHR45615">
    <property type="entry name" value="MYOSIN HEAVY CHAIN, NON-MUSCLE"/>
    <property type="match status" value="1"/>
</dbReference>
<dbReference type="SMART" id="SM00228">
    <property type="entry name" value="PDZ"/>
    <property type="match status" value="1"/>
</dbReference>
<evidence type="ECO:0000256" key="4">
    <source>
        <dbReference type="ARBA" id="ARBA00023123"/>
    </source>
</evidence>
<dbReference type="Gene3D" id="1.10.10.820">
    <property type="match status" value="1"/>
</dbReference>
<evidence type="ECO:0000259" key="9">
    <source>
        <dbReference type="PROSITE" id="PS50106"/>
    </source>
</evidence>
<dbReference type="GO" id="GO:0003774">
    <property type="term" value="F:cytoskeletal motor activity"/>
    <property type="evidence" value="ECO:0007669"/>
    <property type="project" value="UniProtKB-UniRule"/>
</dbReference>
<evidence type="ECO:0000256" key="5">
    <source>
        <dbReference type="ARBA" id="ARBA00023175"/>
    </source>
</evidence>
<feature type="compositionally biased region" description="Basic and acidic residues" evidence="8">
    <location>
        <begin position="2176"/>
        <end position="2186"/>
    </location>
</feature>
<feature type="region of interest" description="Disordered" evidence="8">
    <location>
        <begin position="1531"/>
        <end position="1635"/>
    </location>
</feature>
<keyword evidence="1 6" id="KW-0547">Nucleotide-binding</keyword>
<dbReference type="FunFam" id="1.20.120.720:FF:000018">
    <property type="entry name" value="unconventional myosin-XVIIIa isoform X1"/>
    <property type="match status" value="1"/>
</dbReference>
<dbReference type="Gene3D" id="1.20.120.720">
    <property type="entry name" value="Myosin VI head, motor domain, U50 subdomain"/>
    <property type="match status" value="1"/>
</dbReference>
<dbReference type="Pfam" id="PF00612">
    <property type="entry name" value="IQ"/>
    <property type="match status" value="1"/>
</dbReference>
<feature type="compositionally biased region" description="Gly residues" evidence="8">
    <location>
        <begin position="29"/>
        <end position="44"/>
    </location>
</feature>
<feature type="compositionally biased region" description="Low complexity" evidence="8">
    <location>
        <begin position="1543"/>
        <end position="1563"/>
    </location>
</feature>
<feature type="binding site" evidence="6">
    <location>
        <begin position="677"/>
        <end position="684"/>
    </location>
    <ligand>
        <name>ATP</name>
        <dbReference type="ChEBI" id="CHEBI:30616"/>
    </ligand>
</feature>
<dbReference type="Gene3D" id="1.20.58.530">
    <property type="match status" value="1"/>
</dbReference>
<gene>
    <name evidence="11" type="primary">Dper\GL12404</name>
    <name evidence="11" type="ORF">Dper_GL12404</name>
</gene>
<feature type="region of interest" description="Disordered" evidence="8">
    <location>
        <begin position="2573"/>
        <end position="2658"/>
    </location>
</feature>
<evidence type="ECO:0000259" key="10">
    <source>
        <dbReference type="PROSITE" id="PS51456"/>
    </source>
</evidence>
<feature type="domain" description="Myosin motor" evidence="10">
    <location>
        <begin position="584"/>
        <end position="1343"/>
    </location>
</feature>
<name>B4GMK8_DROPE</name>
<dbReference type="CDD" id="cd01386">
    <property type="entry name" value="MYSc_Myo18"/>
    <property type="match status" value="1"/>
</dbReference>
<organism evidence="12">
    <name type="scientific">Drosophila persimilis</name>
    <name type="common">Fruit fly</name>
    <dbReference type="NCBI Taxonomy" id="7234"/>
    <lineage>
        <taxon>Eukaryota</taxon>
        <taxon>Metazoa</taxon>
        <taxon>Ecdysozoa</taxon>
        <taxon>Arthropoda</taxon>
        <taxon>Hexapoda</taxon>
        <taxon>Insecta</taxon>
        <taxon>Pterygota</taxon>
        <taxon>Neoptera</taxon>
        <taxon>Endopterygota</taxon>
        <taxon>Diptera</taxon>
        <taxon>Brachycera</taxon>
        <taxon>Muscomorpha</taxon>
        <taxon>Ephydroidea</taxon>
        <taxon>Drosophilidae</taxon>
        <taxon>Drosophila</taxon>
        <taxon>Sophophora</taxon>
    </lineage>
</organism>
<proteinExistence type="inferred from homology"/>
<evidence type="ECO:0000256" key="7">
    <source>
        <dbReference type="SAM" id="Coils"/>
    </source>
</evidence>
<evidence type="ECO:0000256" key="6">
    <source>
        <dbReference type="PROSITE-ProRule" id="PRU00782"/>
    </source>
</evidence>
<dbReference type="InterPro" id="IPR036064">
    <property type="entry name" value="MYSc_Myo18"/>
</dbReference>
<feature type="domain" description="PDZ" evidence="9">
    <location>
        <begin position="352"/>
        <end position="438"/>
    </location>
</feature>
<dbReference type="STRING" id="7234.B4GMK8"/>
<dbReference type="SUPFAM" id="SSF50156">
    <property type="entry name" value="PDZ domain-like"/>
    <property type="match status" value="1"/>
</dbReference>
<dbReference type="HOGENOM" id="CLU_000192_1_2_1"/>
<feature type="region of interest" description="Disordered" evidence="8">
    <location>
        <begin position="1665"/>
        <end position="1733"/>
    </location>
</feature>
<dbReference type="PROSITE" id="PS50096">
    <property type="entry name" value="IQ"/>
    <property type="match status" value="1"/>
</dbReference>
<feature type="region of interest" description="Disordered" evidence="8">
    <location>
        <begin position="1803"/>
        <end position="1828"/>
    </location>
</feature>
<feature type="compositionally biased region" description="Low complexity" evidence="8">
    <location>
        <begin position="1685"/>
        <end position="1709"/>
    </location>
</feature>
<dbReference type="PRINTS" id="PR00193">
    <property type="entry name" value="MYOSINHEAVY"/>
</dbReference>
<dbReference type="InterPro" id="IPR001478">
    <property type="entry name" value="PDZ"/>
</dbReference>
<dbReference type="SUPFAM" id="SSF52540">
    <property type="entry name" value="P-loop containing nucleoside triphosphate hydrolases"/>
    <property type="match status" value="1"/>
</dbReference>
<dbReference type="Pfam" id="PF00063">
    <property type="entry name" value="Myosin_head"/>
    <property type="match status" value="1"/>
</dbReference>
<dbReference type="InterPro" id="IPR002928">
    <property type="entry name" value="Myosin_tail"/>
</dbReference>
<sequence>MFNFMKKSAGDEEKERRKREKKLRKEAKGIGGGTNGGGIGIGGVTGSMSTDELLRLDEVRRSLKIRGRRKEKEKLPSGITADYSADFFAALNADAVANRSATAAAPGTAGGSEQDRGNEEIVASVMTHIESRSSNGAGVSVNYSEVTHSLLAGGLKNRFLPPVPPKPPKRGILKGSRSNMTNVHEELTFPAGGGSGGGGVTTGGGTPEMLMRNTIQNELLYEGAARGAAGSIGSNSSQHGTSFTSVESLRSDGDQPHQQRAMTLPANARYGAPPQVPQLHVLTSPSPSADSLTDTTNSSFATPPFSLSPIGESQGIDRWARVHAFEDVLLPLPPVQLVHLPPAPASWSFDGRSRRARIFGFSLRKAICLDRTESLTSPIFRPVIFAEPGAGGGATGLLPGDRLIKVNGTPVGDLSREIIIEMIRNSGDAVTVEVQPVAELVELSKRCMAPITATVEEIDHSITNGNCNTLRRSASKRFKRQSRHENSHGGGEAGGTSPTAVGGGELDATDRTDAVATVQAEREPERLWLVHRGGFTAAIRLPQPTTVGGGHEEPHKLLVRLLHNGEQLTVDEDDVEKQNNPALDLCEDICELKYLNEASVLHCLRQRYASNLIHTKAGPTLLVVNPMAPLSLYSEKVVSMFRGCKTEDMPPHVYSLAQTAYRSLVETRRDQSLIFMGRSGSGKSTSFKHALNYLALAAGAYNNFINAEKVNALCTILEAFGNTRTCLNSNATRMTQLLSLDFDQTGQIASASLQVLLPERQRAGRRLAHEHSFHIMTRLLAGAAGLLQKELHLENITSEDSHPFISLSQKLEDRHRAANDFMRTVQAFESLNIDAKAVRGIWSILAAIYHLGIAGVTKLGTGSTARTQFANPTAARKAAGLLGVNLEDLSSAAFGLTQPNAPNGGLSPSKSPTSDNGHEWAWERLEALVIGLYSEALAAVVALINRQICTSAHTIASIMLIDTPGFQNPASCGQQLGATLADLRHNYLQERLQMLFHHTTLVAPRDRYAQELVEIEADQASECHPGPLISLIDKAPQNHVVRSSQRDLREHDRRGMLWLLDEEAIYPNSNDDTFLERLFSHYGDREHHSLLRKCAGPRQFVLHHLQGTNPVLYAVDGWVRNSREHPGIRNAVSLLQDSSREEINRLYIGSLTRGSGAMVFCGSFAGLEGTQSLRRVSSIRRSFTTAGVKRNSIMLQVKFTVDGIIDTLRRTGTHFVHCYLLQHNAGKQAKYTANGSPHSAAGQTASEEEMVNVPLLRSQLRGSQVLEAARLHRLGFPESVPLLEFVRRFGLLAGELANNKDVSVEQILAINELDVASYRIGPSQMWLSNESPKPPVCLSSGNASVPRLSSDYLLGIFMERIHQTPPDYTIFGLLAIVCATVCLIARSVILFRSGVLSELEAKRDVLLSDRIIQLQAFCRGYLARKKMSQRRVQELAVRCIQRNVKAFLAVRDWPWWRLLVRVTPLLNVHRTEEQLKTANEELLMLRAKLEKIECDRSEVKAENQKLEAKESPLESDRREKERFLERVLAAMNGTRGSGGGGTATISHNSSNSSLNSTLSGSISVPLARPPKPPTSQARKQLRLLPKQREQSPVLSNGHGHTRHNTTSNTTSSTHTYTNYTSSKRGSSSSGGGSSLSTSLLGKDLNLKQEDSESHYEISLKLPFNQSSTAASQERERERDRVRLVNRSPSPAYSISSRSSAVSSSVSNCSRLQTPPRRVFPQSYTRDRSGGVDPYEMRQLESSPVVFDGNLSFVLGCQRQPVHQTMRASPSFEDPRTSSAYLSEKIKNFLKRTDHVQEEWTAMGRRTRRTTTTSRSSRGEGADSRCTTPGSTCSGYDDYDTISLIERQRERNSMERCGSVGRTRSSQNILTKAFQLAKQLPHTPTSRGNSQARERESSVASTSIATNGNDDDDDRTIHEEDDELSELTVDLAEERSTAHIATERLEAETGERLKLEKELGEQAGKVKNLQETTEKLEMELICAKSDLNGISEDEEGDNEEGSGGVYKLKYERVARELEFTKRRLQTQHEHDLEQLVGLKKQLEKKLSDAYEEVEEQRQVVGQWKRKAQKMTNEMNDLRMLLEEQNARNNLLEKKQRKFDAECQSLQDASRQERQAKERYGREKDVLQAEKFTLEQTLADTRLDLDLKEEKLASLQRELEEMTFGGSTEEEFAQLRRSKNETERRAKEQEEELDEMAGQIQLLEQAKLRLEMTLETMRKEARRESQQRDEELEEVRGNGYKKIKALECQLETEHEERTLLLREKHELERRLSSMEDRDRVDRDAEEALNQKLRRDLRKYKALLKDAQTQLERLKADTPGKTLIRQLRNQLEDAESARSLAMKARQTAEAELTEVQAMFEESHRARNDAEERANVAHRDRAELQAQIEENEEELSELMKKYSATVKQLNSEQINVSEAEFKLNEMEAERNNLKEQVGELQHRLDNVENLGDPSMAMMSKRLELRTKELESRLELEQATRARLEVQVNRHKEALEKLQNEVTQSKMREMQAQEMLKKSQKSLRDMREEYHTVSSREQESLTRRKDLEKKMEQMESEGAALKNDLRLALQRIADLQQAMEEEGEEELSESDESISSVGSISDLEDRLRPVHVKRSSQQSLNGGSLVGPSHTRTLVCEKDDNSPRYADNEVNSNSSRQQQQHKH</sequence>
<feature type="coiled-coil region" evidence="7">
    <location>
        <begin position="1951"/>
        <end position="1985"/>
    </location>
</feature>
<dbReference type="PROSITE" id="PS50106">
    <property type="entry name" value="PDZ"/>
    <property type="match status" value="1"/>
</dbReference>
<dbReference type="InterPro" id="IPR036034">
    <property type="entry name" value="PDZ_sf"/>
</dbReference>
<keyword evidence="2 6" id="KW-0067">ATP-binding</keyword>
<dbReference type="Proteomes" id="UP000008744">
    <property type="component" value="Unassembled WGS sequence"/>
</dbReference>
<dbReference type="InterPro" id="IPR036961">
    <property type="entry name" value="Kinesin_motor_dom_sf"/>
</dbReference>
<dbReference type="PANTHER" id="PTHR45615:SF36">
    <property type="entry name" value="MYOSIN HEAVY CHAIN-LIKE, ISOFORM B-RELATED"/>
    <property type="match status" value="1"/>
</dbReference>
<keyword evidence="4 6" id="KW-0518">Myosin</keyword>
<feature type="compositionally biased region" description="Basic residues" evidence="8">
    <location>
        <begin position="16"/>
        <end position="25"/>
    </location>
</feature>
<dbReference type="SMART" id="SM00242">
    <property type="entry name" value="MYSc"/>
    <property type="match status" value="1"/>
</dbReference>
<dbReference type="Pfam" id="PF01576">
    <property type="entry name" value="Myosin_tail_1"/>
    <property type="match status" value="1"/>
</dbReference>
<feature type="compositionally biased region" description="Polar residues" evidence="8">
    <location>
        <begin position="1881"/>
        <end position="1890"/>
    </location>
</feature>
<keyword evidence="6" id="KW-0009">Actin-binding</keyword>
<feature type="region of interest" description="Disordered" evidence="8">
    <location>
        <begin position="1846"/>
        <end position="1865"/>
    </location>
</feature>
<feature type="compositionally biased region" description="Low complexity" evidence="8">
    <location>
        <begin position="1604"/>
        <end position="1627"/>
    </location>
</feature>
<dbReference type="Gene3D" id="3.40.850.10">
    <property type="entry name" value="Kinesin motor domain"/>
    <property type="match status" value="1"/>
</dbReference>
<dbReference type="GO" id="GO:0016460">
    <property type="term" value="C:myosin II complex"/>
    <property type="evidence" value="ECO:0007669"/>
    <property type="project" value="TreeGrafter"/>
</dbReference>
<evidence type="ECO:0000256" key="8">
    <source>
        <dbReference type="SAM" id="MobiDB-lite"/>
    </source>
</evidence>
<dbReference type="OMA" id="ENEHEEX"/>
<feature type="region of interest" description="Disordered" evidence="8">
    <location>
        <begin position="229"/>
        <end position="258"/>
    </location>
</feature>
<accession>B4GMK8</accession>
<feature type="region of interest" description="Disordered" evidence="8">
    <location>
        <begin position="1500"/>
        <end position="1519"/>
    </location>
</feature>
<feature type="compositionally biased region" description="Polar residues" evidence="8">
    <location>
        <begin position="238"/>
        <end position="248"/>
    </location>
</feature>
<reference evidence="11 12" key="1">
    <citation type="journal article" date="2007" name="Nature">
        <title>Evolution of genes and genomes on the Drosophila phylogeny.</title>
        <authorList>
            <consortium name="Drosophila 12 Genomes Consortium"/>
            <person name="Clark A.G."/>
            <person name="Eisen M.B."/>
            <person name="Smith D.R."/>
            <person name="Bergman C.M."/>
            <person name="Oliver B."/>
            <person name="Markow T.A."/>
            <person name="Kaufman T.C."/>
            <person name="Kellis M."/>
            <person name="Gelbart W."/>
            <person name="Iyer V.N."/>
            <person name="Pollard D.A."/>
            <person name="Sackton T.B."/>
            <person name="Larracuente A.M."/>
            <person name="Singh N.D."/>
            <person name="Abad J.P."/>
            <person name="Abt D.N."/>
            <person name="Adryan B."/>
            <person name="Aguade M."/>
            <person name="Akashi H."/>
            <person name="Anderson W.W."/>
            <person name="Aquadro C.F."/>
            <person name="Ardell D.H."/>
            <person name="Arguello R."/>
            <person name="Artieri C.G."/>
            <person name="Barbash D.A."/>
            <person name="Barker D."/>
            <person name="Barsanti P."/>
            <person name="Batterham P."/>
            <person name="Batzoglou S."/>
            <person name="Begun D."/>
            <person name="Bhutkar A."/>
            <person name="Blanco E."/>
            <person name="Bosak S.A."/>
            <person name="Bradley R.K."/>
            <person name="Brand A.D."/>
            <person name="Brent M.R."/>
            <person name="Brooks A.N."/>
            <person name="Brown R.H."/>
            <person name="Butlin R.K."/>
            <person name="Caggese C."/>
            <person name="Calvi B.R."/>
            <person name="Bernardo de Carvalho A."/>
            <person name="Caspi A."/>
            <person name="Castrezana S."/>
            <person name="Celniker S.E."/>
            <person name="Chang J.L."/>
            <person name="Chapple C."/>
            <person name="Chatterji S."/>
            <person name="Chinwalla A."/>
            <person name="Civetta A."/>
            <person name="Clifton S.W."/>
            <person name="Comeron J.M."/>
            <person name="Costello J.C."/>
            <person name="Coyne J.A."/>
            <person name="Daub J."/>
            <person name="David R.G."/>
            <person name="Delcher A.L."/>
            <person name="Delehaunty K."/>
            <person name="Do C.B."/>
            <person name="Ebling H."/>
            <person name="Edwards K."/>
            <person name="Eickbush T."/>
            <person name="Evans J.D."/>
            <person name="Filipski A."/>
            <person name="Findeiss S."/>
            <person name="Freyhult E."/>
            <person name="Fulton L."/>
            <person name="Fulton R."/>
            <person name="Garcia A.C."/>
            <person name="Gardiner A."/>
            <person name="Garfield D.A."/>
            <person name="Garvin B.E."/>
            <person name="Gibson G."/>
            <person name="Gilbert D."/>
            <person name="Gnerre S."/>
            <person name="Godfrey J."/>
            <person name="Good R."/>
            <person name="Gotea V."/>
            <person name="Gravely B."/>
            <person name="Greenberg A.J."/>
            <person name="Griffiths-Jones S."/>
            <person name="Gross S."/>
            <person name="Guigo R."/>
            <person name="Gustafson E.A."/>
            <person name="Haerty W."/>
            <person name="Hahn M.W."/>
            <person name="Halligan D.L."/>
            <person name="Halpern A.L."/>
            <person name="Halter G.M."/>
            <person name="Han M.V."/>
            <person name="Heger A."/>
            <person name="Hillier L."/>
            <person name="Hinrichs A.S."/>
            <person name="Holmes I."/>
            <person name="Hoskins R.A."/>
            <person name="Hubisz M.J."/>
            <person name="Hultmark D."/>
            <person name="Huntley M.A."/>
            <person name="Jaffe D.B."/>
            <person name="Jagadeeshan S."/>
            <person name="Jeck W.R."/>
            <person name="Johnson J."/>
            <person name="Jones C.D."/>
            <person name="Jordan W.C."/>
            <person name="Karpen G.H."/>
            <person name="Kataoka E."/>
            <person name="Keightley P.D."/>
            <person name="Kheradpour P."/>
            <person name="Kirkness E.F."/>
            <person name="Koerich L.B."/>
            <person name="Kristiansen K."/>
            <person name="Kudrna D."/>
            <person name="Kulathinal R.J."/>
            <person name="Kumar S."/>
            <person name="Kwok R."/>
            <person name="Lander E."/>
            <person name="Langley C.H."/>
            <person name="Lapoint R."/>
            <person name="Lazzaro B.P."/>
            <person name="Lee S.J."/>
            <person name="Levesque L."/>
            <person name="Li R."/>
            <person name="Lin C.F."/>
            <person name="Lin M.F."/>
            <person name="Lindblad-Toh K."/>
            <person name="Llopart A."/>
            <person name="Long M."/>
            <person name="Low L."/>
            <person name="Lozovsky E."/>
            <person name="Lu J."/>
            <person name="Luo M."/>
            <person name="Machado C.A."/>
            <person name="Makalowski W."/>
            <person name="Marzo M."/>
            <person name="Matsuda M."/>
            <person name="Matzkin L."/>
            <person name="McAllister B."/>
            <person name="McBride C.S."/>
            <person name="McKernan B."/>
            <person name="McKernan K."/>
            <person name="Mendez-Lago M."/>
            <person name="Minx P."/>
            <person name="Mollenhauer M.U."/>
            <person name="Montooth K."/>
            <person name="Mount S.M."/>
            <person name="Mu X."/>
            <person name="Myers E."/>
            <person name="Negre B."/>
            <person name="Newfeld S."/>
            <person name="Nielsen R."/>
            <person name="Noor M.A."/>
            <person name="O'Grady P."/>
            <person name="Pachter L."/>
            <person name="Papaceit M."/>
            <person name="Parisi M.J."/>
            <person name="Parisi M."/>
            <person name="Parts L."/>
            <person name="Pedersen J.S."/>
            <person name="Pesole G."/>
            <person name="Phillippy A.M."/>
            <person name="Ponting C.P."/>
            <person name="Pop M."/>
            <person name="Porcelli D."/>
            <person name="Powell J.R."/>
            <person name="Prohaska S."/>
            <person name="Pruitt K."/>
            <person name="Puig M."/>
            <person name="Quesneville H."/>
            <person name="Ram K.R."/>
            <person name="Rand D."/>
            <person name="Rasmussen M.D."/>
            <person name="Reed L.K."/>
            <person name="Reenan R."/>
            <person name="Reily A."/>
            <person name="Remington K.A."/>
            <person name="Rieger T.T."/>
            <person name="Ritchie M.G."/>
            <person name="Robin C."/>
            <person name="Rogers Y.H."/>
            <person name="Rohde C."/>
            <person name="Rozas J."/>
            <person name="Rubenfield M.J."/>
            <person name="Ruiz A."/>
            <person name="Russo S."/>
            <person name="Salzberg S.L."/>
            <person name="Sanchez-Gracia A."/>
            <person name="Saranga D.J."/>
            <person name="Sato H."/>
            <person name="Schaeffer S.W."/>
            <person name="Schatz M.C."/>
            <person name="Schlenke T."/>
            <person name="Schwartz R."/>
            <person name="Segarra C."/>
            <person name="Singh R.S."/>
            <person name="Sirot L."/>
            <person name="Sirota M."/>
            <person name="Sisneros N.B."/>
            <person name="Smith C.D."/>
            <person name="Smith T.F."/>
            <person name="Spieth J."/>
            <person name="Stage D.E."/>
            <person name="Stark A."/>
            <person name="Stephan W."/>
            <person name="Strausberg R.L."/>
            <person name="Strempel S."/>
            <person name="Sturgill D."/>
            <person name="Sutton G."/>
            <person name="Sutton G.G."/>
            <person name="Tao W."/>
            <person name="Teichmann S."/>
            <person name="Tobari Y.N."/>
            <person name="Tomimura Y."/>
            <person name="Tsolas J.M."/>
            <person name="Valente V.L."/>
            <person name="Venter E."/>
            <person name="Venter J.C."/>
            <person name="Vicario S."/>
            <person name="Vieira F.G."/>
            <person name="Vilella A.J."/>
            <person name="Villasante A."/>
            <person name="Walenz B."/>
            <person name="Wang J."/>
            <person name="Wasserman M."/>
            <person name="Watts T."/>
            <person name="Wilson D."/>
            <person name="Wilson R.K."/>
            <person name="Wing R.A."/>
            <person name="Wolfner M.F."/>
            <person name="Wong A."/>
            <person name="Wong G.K."/>
            <person name="Wu C.I."/>
            <person name="Wu G."/>
            <person name="Yamamoto D."/>
            <person name="Yang H.P."/>
            <person name="Yang S.P."/>
            <person name="Yorke J.A."/>
            <person name="Yoshida K."/>
            <person name="Zdobnov E."/>
            <person name="Zhang P."/>
            <person name="Zhang Y."/>
            <person name="Zimin A.V."/>
            <person name="Baldwin J."/>
            <person name="Abdouelleil A."/>
            <person name="Abdulkadir J."/>
            <person name="Abebe A."/>
            <person name="Abera B."/>
            <person name="Abreu J."/>
            <person name="Acer S.C."/>
            <person name="Aftuck L."/>
            <person name="Alexander A."/>
            <person name="An P."/>
            <person name="Anderson E."/>
            <person name="Anderson S."/>
            <person name="Arachi H."/>
            <person name="Azer M."/>
            <person name="Bachantsang P."/>
            <person name="Barry A."/>
            <person name="Bayul T."/>
            <person name="Berlin A."/>
            <person name="Bessette D."/>
            <person name="Bloom T."/>
            <person name="Blye J."/>
            <person name="Boguslavskiy L."/>
            <person name="Bonnet C."/>
            <person name="Boukhgalter B."/>
            <person name="Bourzgui I."/>
            <person name="Brown A."/>
            <person name="Cahill P."/>
            <person name="Channer S."/>
            <person name="Cheshatsang Y."/>
            <person name="Chuda L."/>
            <person name="Citroen M."/>
            <person name="Collymore A."/>
            <person name="Cooke P."/>
            <person name="Costello M."/>
            <person name="D'Aco K."/>
            <person name="Daza R."/>
            <person name="De Haan G."/>
            <person name="DeGray S."/>
            <person name="DeMaso C."/>
            <person name="Dhargay N."/>
            <person name="Dooley K."/>
            <person name="Dooley E."/>
            <person name="Doricent M."/>
            <person name="Dorje P."/>
            <person name="Dorjee K."/>
            <person name="Dupes A."/>
            <person name="Elong R."/>
            <person name="Falk J."/>
            <person name="Farina A."/>
            <person name="Faro S."/>
            <person name="Ferguson D."/>
            <person name="Fisher S."/>
            <person name="Foley C.D."/>
            <person name="Franke A."/>
            <person name="Friedrich D."/>
            <person name="Gadbois L."/>
            <person name="Gearin G."/>
            <person name="Gearin C.R."/>
            <person name="Giannoukos G."/>
            <person name="Goode T."/>
            <person name="Graham J."/>
            <person name="Grandbois E."/>
            <person name="Grewal S."/>
            <person name="Gyaltsen K."/>
            <person name="Hafez N."/>
            <person name="Hagos B."/>
            <person name="Hall J."/>
            <person name="Henson C."/>
            <person name="Hollinger A."/>
            <person name="Honan T."/>
            <person name="Huard M.D."/>
            <person name="Hughes L."/>
            <person name="Hurhula B."/>
            <person name="Husby M.E."/>
            <person name="Kamat A."/>
            <person name="Kanga B."/>
            <person name="Kashin S."/>
            <person name="Khazanovich D."/>
            <person name="Kisner P."/>
            <person name="Lance K."/>
            <person name="Lara M."/>
            <person name="Lee W."/>
            <person name="Lennon N."/>
            <person name="Letendre F."/>
            <person name="LeVine R."/>
            <person name="Lipovsky A."/>
            <person name="Liu X."/>
            <person name="Liu J."/>
            <person name="Liu S."/>
            <person name="Lokyitsang T."/>
            <person name="Lokyitsang Y."/>
            <person name="Lubonja R."/>
            <person name="Lui A."/>
            <person name="MacDonald P."/>
            <person name="Magnisalis V."/>
            <person name="Maru K."/>
            <person name="Matthews C."/>
            <person name="McCusker W."/>
            <person name="McDonough S."/>
            <person name="Mehta T."/>
            <person name="Meldrim J."/>
            <person name="Meneus L."/>
            <person name="Mihai O."/>
            <person name="Mihalev A."/>
            <person name="Mihova T."/>
            <person name="Mittelman R."/>
            <person name="Mlenga V."/>
            <person name="Montmayeur A."/>
            <person name="Mulrain L."/>
            <person name="Navidi A."/>
            <person name="Naylor J."/>
            <person name="Negash T."/>
            <person name="Nguyen T."/>
            <person name="Nguyen N."/>
            <person name="Nicol R."/>
            <person name="Norbu C."/>
            <person name="Norbu N."/>
            <person name="Novod N."/>
            <person name="O'Neill B."/>
            <person name="Osman S."/>
            <person name="Markiewicz E."/>
            <person name="Oyono O.L."/>
            <person name="Patti C."/>
            <person name="Phunkhang P."/>
            <person name="Pierre F."/>
            <person name="Priest M."/>
            <person name="Raghuraman S."/>
            <person name="Rege F."/>
            <person name="Reyes R."/>
            <person name="Rise C."/>
            <person name="Rogov P."/>
            <person name="Ross K."/>
            <person name="Ryan E."/>
            <person name="Settipalli S."/>
            <person name="Shea T."/>
            <person name="Sherpa N."/>
            <person name="Shi L."/>
            <person name="Shih D."/>
            <person name="Sparrow T."/>
            <person name="Spaulding J."/>
            <person name="Stalker J."/>
            <person name="Stange-Thomann N."/>
            <person name="Stavropoulos S."/>
            <person name="Stone C."/>
            <person name="Strader C."/>
            <person name="Tesfaye S."/>
            <person name="Thomson T."/>
            <person name="Thoulutsang Y."/>
            <person name="Thoulutsang D."/>
            <person name="Topham K."/>
            <person name="Topping I."/>
            <person name="Tsamla T."/>
            <person name="Vassiliev H."/>
            <person name="Vo A."/>
            <person name="Wangchuk T."/>
            <person name="Wangdi T."/>
            <person name="Weiand M."/>
            <person name="Wilkinson J."/>
            <person name="Wilson A."/>
            <person name="Yadav S."/>
            <person name="Young G."/>
            <person name="Yu Q."/>
            <person name="Zembek L."/>
            <person name="Zhong D."/>
            <person name="Zimmer A."/>
            <person name="Zwirko Z."/>
            <person name="Jaffe D.B."/>
            <person name="Alvarez P."/>
            <person name="Brockman W."/>
            <person name="Butler J."/>
            <person name="Chin C."/>
            <person name="Gnerre S."/>
            <person name="Grabherr M."/>
            <person name="Kleber M."/>
            <person name="Mauceli E."/>
            <person name="MacCallum I."/>
        </authorList>
    </citation>
    <scope>NUCLEOTIDE SEQUENCE [LARGE SCALE GENOMIC DNA]</scope>
    <source>
        <strain evidence="12">MSH-3 / Tucson 14011-0111.49</strain>
    </source>
</reference>
<evidence type="ECO:0000313" key="12">
    <source>
        <dbReference type="Proteomes" id="UP000008744"/>
    </source>
</evidence>
<feature type="region of interest" description="Disordered" evidence="8">
    <location>
        <begin position="2163"/>
        <end position="2193"/>
    </location>
</feature>
<dbReference type="eggNOG" id="KOG0161">
    <property type="taxonomic scope" value="Eukaryota"/>
</dbReference>
<dbReference type="GO" id="GO:0051015">
    <property type="term" value="F:actin filament binding"/>
    <property type="evidence" value="ECO:0007669"/>
    <property type="project" value="TreeGrafter"/>
</dbReference>